<dbReference type="EMBL" id="QGNW01001499">
    <property type="protein sequence ID" value="RVW38931.1"/>
    <property type="molecule type" value="Genomic_DNA"/>
</dbReference>
<accession>A0A438DTY2</accession>
<evidence type="ECO:0000256" key="9">
    <source>
        <dbReference type="PIRSR" id="PIRSR605150-3"/>
    </source>
</evidence>
<evidence type="ECO:0000256" key="8">
    <source>
        <dbReference type="PIRSR" id="PIRSR605150-2"/>
    </source>
</evidence>
<dbReference type="FunFam" id="3.90.550.10:FF:000145">
    <property type="entry name" value="Cellulose synthase-like protein H1"/>
    <property type="match status" value="1"/>
</dbReference>
<evidence type="ECO:0000256" key="11">
    <source>
        <dbReference type="SAM" id="Phobius"/>
    </source>
</evidence>
<dbReference type="InterPro" id="IPR029044">
    <property type="entry name" value="Nucleotide-diphossugar_trans"/>
</dbReference>
<evidence type="ECO:0000256" key="6">
    <source>
        <dbReference type="ARBA" id="ARBA00023136"/>
    </source>
</evidence>
<keyword evidence="4 11" id="KW-0812">Transmembrane</keyword>
<feature type="binding site" evidence="9">
    <location>
        <position position="307"/>
    </location>
    <ligand>
        <name>Mn(2+)</name>
        <dbReference type="ChEBI" id="CHEBI:29035"/>
    </ligand>
</feature>
<sequence>MQCLLCKEWPAQLLSPITSPQTTYTICPTSILLHFPMAKPISSPLHEKFPQKNTLHRALDLTIFFLLLSLLAYRLLSLKNNGFTWLLAFLCESWFTFIWILNVSTKWNPVSYKTYPERLLQCYRVDELPPVDMFVTTADPMLEPPIITVNTVLSLLAVDYPANKLSCYVSDDGASPLTFYALLEASKFAKLWVPFCKKYGIQTRAPFRYFSRELLPSHDNSTEFLQEYRKIMDEYEELRRRIEHATLKSISHELSTADFVAFSNIKKGSHPTIIKVILENKESRSDGLPHLVYVSREKDPKHPHHYKAGAMNVLTRVSGAMTNAPFMLNVDCDMYANNPQIFHHAMCLLLGSKNEQDCGFVQSPQCFYDGLKDDPFGNQLVVLYKYLGSGIAGLQGPTYIGTGCFHRRKVIYGLWPDGRMEIKGRSGKLTDERIQKTFGNSKEFTKTAARILSGLSGISHCPYDLLNRVEAAQEVATCSYEYGTSWGTKVSCKYLEQQE</sequence>
<dbReference type="Gene3D" id="3.90.550.10">
    <property type="entry name" value="Spore Coat Polysaccharide Biosynthesis Protein SpsA, Chain A"/>
    <property type="match status" value="1"/>
</dbReference>
<protein>
    <submittedName>
        <fullName evidence="12">Cellulose synthase-like protein B3</fullName>
    </submittedName>
</protein>
<dbReference type="InterPro" id="IPR005150">
    <property type="entry name" value="Cellulose_synth"/>
</dbReference>
<reference evidence="12 13" key="1">
    <citation type="journal article" date="2018" name="PLoS Genet.">
        <title>Population sequencing reveals clonal diversity and ancestral inbreeding in the grapevine cultivar Chardonnay.</title>
        <authorList>
            <person name="Roach M.J."/>
            <person name="Johnson D.L."/>
            <person name="Bohlmann J."/>
            <person name="van Vuuren H.J."/>
            <person name="Jones S.J."/>
            <person name="Pretorius I.S."/>
            <person name="Schmidt S.A."/>
            <person name="Borneman A.R."/>
        </authorList>
    </citation>
    <scope>NUCLEOTIDE SEQUENCE [LARGE SCALE GENOMIC DNA]</scope>
    <source>
        <strain evidence="13">cv. Chardonnay</strain>
        <tissue evidence="12">Leaf</tissue>
    </source>
</reference>
<evidence type="ECO:0000256" key="7">
    <source>
        <dbReference type="ARBA" id="ARBA00023316"/>
    </source>
</evidence>
<proteinExistence type="predicted"/>
<keyword evidence="6 11" id="KW-0472">Membrane</keyword>
<dbReference type="Pfam" id="PF03552">
    <property type="entry name" value="Cellulose_synt"/>
    <property type="match status" value="1"/>
</dbReference>
<keyword evidence="10" id="KW-0175">Coiled coil</keyword>
<keyword evidence="5 11" id="KW-1133">Transmembrane helix</keyword>
<feature type="transmembrane region" description="Helical" evidence="11">
    <location>
        <begin position="58"/>
        <end position="76"/>
    </location>
</feature>
<evidence type="ECO:0000313" key="13">
    <source>
        <dbReference type="Proteomes" id="UP000288805"/>
    </source>
</evidence>
<dbReference type="PANTHER" id="PTHR13301">
    <property type="entry name" value="X-BOX TRANSCRIPTION FACTOR-RELATED"/>
    <property type="match status" value="1"/>
</dbReference>
<feature type="binding site" evidence="8">
    <location>
        <position position="143"/>
    </location>
    <ligand>
        <name>UDP-alpha-D-glucose</name>
        <dbReference type="ChEBI" id="CHEBI:58885"/>
    </ligand>
</feature>
<dbReference type="SUPFAM" id="SSF53448">
    <property type="entry name" value="Nucleotide-diphospho-sugar transferases"/>
    <property type="match status" value="1"/>
</dbReference>
<dbReference type="GO" id="GO:0016020">
    <property type="term" value="C:membrane"/>
    <property type="evidence" value="ECO:0007669"/>
    <property type="project" value="InterPro"/>
</dbReference>
<evidence type="ECO:0000256" key="3">
    <source>
        <dbReference type="ARBA" id="ARBA00022679"/>
    </source>
</evidence>
<feature type="binding site" evidence="9">
    <location>
        <position position="331"/>
    </location>
    <ligand>
        <name>Mn(2+)</name>
        <dbReference type="ChEBI" id="CHEBI:29035"/>
    </ligand>
</feature>
<evidence type="ECO:0000256" key="10">
    <source>
        <dbReference type="SAM" id="Coils"/>
    </source>
</evidence>
<dbReference type="GO" id="GO:0012505">
    <property type="term" value="C:endomembrane system"/>
    <property type="evidence" value="ECO:0007669"/>
    <property type="project" value="UniProtKB-SubCell"/>
</dbReference>
<keyword evidence="7" id="KW-0961">Cell wall biogenesis/degradation</keyword>
<evidence type="ECO:0000256" key="4">
    <source>
        <dbReference type="ARBA" id="ARBA00022692"/>
    </source>
</evidence>
<dbReference type="Proteomes" id="UP000288805">
    <property type="component" value="Unassembled WGS sequence"/>
</dbReference>
<name>A0A438DTY2_VITVI</name>
<dbReference type="GO" id="GO:0071555">
    <property type="term" value="P:cell wall organization"/>
    <property type="evidence" value="ECO:0007669"/>
    <property type="project" value="UniProtKB-KW"/>
</dbReference>
<comment type="caution">
    <text evidence="12">The sequence shown here is derived from an EMBL/GenBank/DDBJ whole genome shotgun (WGS) entry which is preliminary data.</text>
</comment>
<organism evidence="12 13">
    <name type="scientific">Vitis vinifera</name>
    <name type="common">Grape</name>
    <dbReference type="NCBI Taxonomy" id="29760"/>
    <lineage>
        <taxon>Eukaryota</taxon>
        <taxon>Viridiplantae</taxon>
        <taxon>Streptophyta</taxon>
        <taxon>Embryophyta</taxon>
        <taxon>Tracheophyta</taxon>
        <taxon>Spermatophyta</taxon>
        <taxon>Magnoliopsida</taxon>
        <taxon>eudicotyledons</taxon>
        <taxon>Gunneridae</taxon>
        <taxon>Pentapetalae</taxon>
        <taxon>rosids</taxon>
        <taxon>Vitales</taxon>
        <taxon>Vitaceae</taxon>
        <taxon>Viteae</taxon>
        <taxon>Vitis</taxon>
    </lineage>
</organism>
<dbReference type="GO" id="GO:0030244">
    <property type="term" value="P:cellulose biosynthetic process"/>
    <property type="evidence" value="ECO:0007669"/>
    <property type="project" value="InterPro"/>
</dbReference>
<gene>
    <name evidence="12" type="primary">CSLB3_4</name>
    <name evidence="12" type="ORF">CK203_073606</name>
</gene>
<feature type="transmembrane region" description="Helical" evidence="11">
    <location>
        <begin position="82"/>
        <end position="103"/>
    </location>
</feature>
<evidence type="ECO:0000313" key="12">
    <source>
        <dbReference type="EMBL" id="RVW38931.1"/>
    </source>
</evidence>
<dbReference type="GO" id="GO:0016760">
    <property type="term" value="F:cellulose synthase (UDP-forming) activity"/>
    <property type="evidence" value="ECO:0007669"/>
    <property type="project" value="InterPro"/>
</dbReference>
<feature type="binding site" evidence="8">
    <location>
        <position position="172"/>
    </location>
    <ligand>
        <name>UDP-alpha-D-glucose</name>
        <dbReference type="ChEBI" id="CHEBI:58885"/>
    </ligand>
</feature>
<feature type="coiled-coil region" evidence="10">
    <location>
        <begin position="221"/>
        <end position="248"/>
    </location>
</feature>
<comment type="subcellular location">
    <subcellularLocation>
        <location evidence="1">Endomembrane system</location>
        <topology evidence="1">Multi-pass membrane protein</topology>
    </subcellularLocation>
</comment>
<keyword evidence="3" id="KW-0808">Transferase</keyword>
<evidence type="ECO:0000256" key="5">
    <source>
        <dbReference type="ARBA" id="ARBA00022989"/>
    </source>
</evidence>
<dbReference type="AlphaFoldDB" id="A0A438DTY2"/>
<evidence type="ECO:0000256" key="2">
    <source>
        <dbReference type="ARBA" id="ARBA00022676"/>
    </source>
</evidence>
<evidence type="ECO:0000256" key="1">
    <source>
        <dbReference type="ARBA" id="ARBA00004127"/>
    </source>
</evidence>
<keyword evidence="2" id="KW-0328">Glycosyltransferase</keyword>